<dbReference type="EMBL" id="CP144700">
    <property type="protein sequence ID" value="WVZ21836.1"/>
    <property type="molecule type" value="Genomic_DNA"/>
</dbReference>
<protein>
    <submittedName>
        <fullName evidence="2">Uncharacterized protein</fullName>
    </submittedName>
</protein>
<dbReference type="Proteomes" id="UP001374535">
    <property type="component" value="Chromosome 1"/>
</dbReference>
<organism evidence="2 3">
    <name type="scientific">Vigna mungo</name>
    <name type="common">Black gram</name>
    <name type="synonym">Phaseolus mungo</name>
    <dbReference type="NCBI Taxonomy" id="3915"/>
    <lineage>
        <taxon>Eukaryota</taxon>
        <taxon>Viridiplantae</taxon>
        <taxon>Streptophyta</taxon>
        <taxon>Embryophyta</taxon>
        <taxon>Tracheophyta</taxon>
        <taxon>Spermatophyta</taxon>
        <taxon>Magnoliopsida</taxon>
        <taxon>eudicotyledons</taxon>
        <taxon>Gunneridae</taxon>
        <taxon>Pentapetalae</taxon>
        <taxon>rosids</taxon>
        <taxon>fabids</taxon>
        <taxon>Fabales</taxon>
        <taxon>Fabaceae</taxon>
        <taxon>Papilionoideae</taxon>
        <taxon>50 kb inversion clade</taxon>
        <taxon>NPAAA clade</taxon>
        <taxon>indigoferoid/millettioid clade</taxon>
        <taxon>Phaseoleae</taxon>
        <taxon>Vigna</taxon>
    </lineage>
</organism>
<accession>A0AAQ3P4H4</accession>
<gene>
    <name evidence="2" type="ORF">V8G54_000380</name>
</gene>
<feature type="region of interest" description="Disordered" evidence="1">
    <location>
        <begin position="117"/>
        <end position="137"/>
    </location>
</feature>
<evidence type="ECO:0000313" key="3">
    <source>
        <dbReference type="Proteomes" id="UP001374535"/>
    </source>
</evidence>
<evidence type="ECO:0000313" key="2">
    <source>
        <dbReference type="EMBL" id="WVZ21836.1"/>
    </source>
</evidence>
<proteinExistence type="predicted"/>
<sequence length="137" mass="15844">MLKVTRLESTNLPYFVFISKVPHHFGVDCVSEACKSYGKSNFIDKNALHHMGLQHGPDGWLFKNEHMAKEEGAFASSSAPFRPRFKFEKHMVRQIHFLTILCQSITHDVDDIKDKLQVDDFKDDNEEDDENEEESEA</sequence>
<reference evidence="2 3" key="1">
    <citation type="journal article" date="2023" name="Life. Sci Alliance">
        <title>Evolutionary insights into 3D genome organization and epigenetic landscape of Vigna mungo.</title>
        <authorList>
            <person name="Junaid A."/>
            <person name="Singh B."/>
            <person name="Bhatia S."/>
        </authorList>
    </citation>
    <scope>NUCLEOTIDE SEQUENCE [LARGE SCALE GENOMIC DNA]</scope>
    <source>
        <strain evidence="2">Urdbean</strain>
    </source>
</reference>
<keyword evidence="3" id="KW-1185">Reference proteome</keyword>
<evidence type="ECO:0000256" key="1">
    <source>
        <dbReference type="SAM" id="MobiDB-lite"/>
    </source>
</evidence>
<feature type="compositionally biased region" description="Acidic residues" evidence="1">
    <location>
        <begin position="121"/>
        <end position="137"/>
    </location>
</feature>
<name>A0AAQ3P4H4_VIGMU</name>
<dbReference type="AlphaFoldDB" id="A0AAQ3P4H4"/>